<organism evidence="2 3">
    <name type="scientific">Nocardioides caeni</name>
    <dbReference type="NCBI Taxonomy" id="574700"/>
    <lineage>
        <taxon>Bacteria</taxon>
        <taxon>Bacillati</taxon>
        <taxon>Actinomycetota</taxon>
        <taxon>Actinomycetes</taxon>
        <taxon>Propionibacteriales</taxon>
        <taxon>Nocardioidaceae</taxon>
        <taxon>Nocardioides</taxon>
    </lineage>
</organism>
<dbReference type="AlphaFoldDB" id="A0A4S8MZI8"/>
<dbReference type="Pfam" id="PF00188">
    <property type="entry name" value="CAP"/>
    <property type="match status" value="1"/>
</dbReference>
<reference evidence="2 3" key="1">
    <citation type="journal article" date="2009" name="Int. J. Syst. Evol. Microbiol.">
        <title>Nocardioides caeni sp. nov., isolated from wastewater.</title>
        <authorList>
            <person name="Yoon J.H."/>
            <person name="Kang S.J."/>
            <person name="Park S."/>
            <person name="Kim W."/>
            <person name="Oh T.K."/>
        </authorList>
    </citation>
    <scope>NUCLEOTIDE SEQUENCE [LARGE SCALE GENOMIC DNA]</scope>
    <source>
        <strain evidence="2 3">DSM 23134</strain>
    </source>
</reference>
<dbReference type="InterPro" id="IPR014044">
    <property type="entry name" value="CAP_dom"/>
</dbReference>
<evidence type="ECO:0000313" key="2">
    <source>
        <dbReference type="EMBL" id="THV08755.1"/>
    </source>
</evidence>
<dbReference type="RefSeq" id="WP_136564530.1">
    <property type="nucleotide sequence ID" value="NZ_BAABLS010000006.1"/>
</dbReference>
<accession>A0A4S8MZI8</accession>
<feature type="domain" description="SCP" evidence="1">
    <location>
        <begin position="66"/>
        <end position="181"/>
    </location>
</feature>
<gene>
    <name evidence="2" type="ORF">E9934_19275</name>
</gene>
<evidence type="ECO:0000259" key="1">
    <source>
        <dbReference type="Pfam" id="PF00188"/>
    </source>
</evidence>
<dbReference type="SUPFAM" id="SSF55797">
    <property type="entry name" value="PR-1-like"/>
    <property type="match status" value="1"/>
</dbReference>
<dbReference type="PANTHER" id="PTHR31157:SF1">
    <property type="entry name" value="SCP DOMAIN-CONTAINING PROTEIN"/>
    <property type="match status" value="1"/>
</dbReference>
<sequence length="184" mass="19793">MLSGGFKTFVTSMTIAAAVVAGLVAGPGHGTATAASAASPVSTASAPTTARTIAVVDALLETTVLTLTNLRRVVAGCAPLRFNRELRTAARRHSARMANNATMSHRLAGEPTLGTRITRAGYTDWRLVAENVAAGFDSARWVLRAWWLSPAHRRNIKNCRLRELGVGVVLKDGQLWWTQNFGRR</sequence>
<dbReference type="Proteomes" id="UP000307087">
    <property type="component" value="Unassembled WGS sequence"/>
</dbReference>
<dbReference type="PANTHER" id="PTHR31157">
    <property type="entry name" value="SCP DOMAIN-CONTAINING PROTEIN"/>
    <property type="match status" value="1"/>
</dbReference>
<name>A0A4S8MZI8_9ACTN</name>
<dbReference type="InterPro" id="IPR035940">
    <property type="entry name" value="CAP_sf"/>
</dbReference>
<proteinExistence type="predicted"/>
<dbReference type="OrthoDB" id="68195at2"/>
<comment type="caution">
    <text evidence="2">The sequence shown here is derived from an EMBL/GenBank/DDBJ whole genome shotgun (WGS) entry which is preliminary data.</text>
</comment>
<dbReference type="Gene3D" id="3.40.33.10">
    <property type="entry name" value="CAP"/>
    <property type="match status" value="1"/>
</dbReference>
<dbReference type="CDD" id="cd05379">
    <property type="entry name" value="CAP_bacterial"/>
    <property type="match status" value="1"/>
</dbReference>
<evidence type="ECO:0000313" key="3">
    <source>
        <dbReference type="Proteomes" id="UP000307087"/>
    </source>
</evidence>
<keyword evidence="3" id="KW-1185">Reference proteome</keyword>
<dbReference type="EMBL" id="STGW01000032">
    <property type="protein sequence ID" value="THV08755.1"/>
    <property type="molecule type" value="Genomic_DNA"/>
</dbReference>
<protein>
    <submittedName>
        <fullName evidence="2">CAP domain-containing protein</fullName>
    </submittedName>
</protein>